<dbReference type="CDD" id="cd00158">
    <property type="entry name" value="RHOD"/>
    <property type="match status" value="1"/>
</dbReference>
<name>A0A316DB92_9BACL</name>
<organism evidence="2 3">
    <name type="scientific">Tumebacillus permanentifrigoris</name>
    <dbReference type="NCBI Taxonomy" id="378543"/>
    <lineage>
        <taxon>Bacteria</taxon>
        <taxon>Bacillati</taxon>
        <taxon>Bacillota</taxon>
        <taxon>Bacilli</taxon>
        <taxon>Bacillales</taxon>
        <taxon>Alicyclobacillaceae</taxon>
        <taxon>Tumebacillus</taxon>
    </lineage>
</organism>
<sequence length="112" mass="12656">MSNKIIDGVPQIDAEGLKEIIESKKEIVLIDVREPHEYDAGHIPGVPLVPMNTIPSKMSELEKDKEYVFICRSGNRSHQVAHYLKANGFSNVHNFYGGMMSWKEPVKTGMEE</sequence>
<dbReference type="InterPro" id="IPR050229">
    <property type="entry name" value="GlpE_sulfurtransferase"/>
</dbReference>
<reference evidence="2 3" key="1">
    <citation type="submission" date="2018-05" db="EMBL/GenBank/DDBJ databases">
        <title>Genomic Encyclopedia of Type Strains, Phase IV (KMG-IV): sequencing the most valuable type-strain genomes for metagenomic binning, comparative biology and taxonomic classification.</title>
        <authorList>
            <person name="Goeker M."/>
        </authorList>
    </citation>
    <scope>NUCLEOTIDE SEQUENCE [LARGE SCALE GENOMIC DNA]</scope>
    <source>
        <strain evidence="2 3">DSM 18773</strain>
    </source>
</reference>
<dbReference type="EMBL" id="QGGL01000005">
    <property type="protein sequence ID" value="PWK14362.1"/>
    <property type="molecule type" value="Genomic_DNA"/>
</dbReference>
<dbReference type="PROSITE" id="PS50206">
    <property type="entry name" value="RHODANESE_3"/>
    <property type="match status" value="1"/>
</dbReference>
<dbReference type="SUPFAM" id="SSF52821">
    <property type="entry name" value="Rhodanese/Cell cycle control phosphatase"/>
    <property type="match status" value="1"/>
</dbReference>
<dbReference type="Gene3D" id="3.40.250.10">
    <property type="entry name" value="Rhodanese-like domain"/>
    <property type="match status" value="1"/>
</dbReference>
<evidence type="ECO:0000259" key="1">
    <source>
        <dbReference type="PROSITE" id="PS50206"/>
    </source>
</evidence>
<dbReference type="GO" id="GO:0016740">
    <property type="term" value="F:transferase activity"/>
    <property type="evidence" value="ECO:0007669"/>
    <property type="project" value="UniProtKB-KW"/>
</dbReference>
<dbReference type="Proteomes" id="UP000245634">
    <property type="component" value="Unassembled WGS sequence"/>
</dbReference>
<evidence type="ECO:0000313" key="3">
    <source>
        <dbReference type="Proteomes" id="UP000245634"/>
    </source>
</evidence>
<feature type="domain" description="Rhodanese" evidence="1">
    <location>
        <begin position="23"/>
        <end position="111"/>
    </location>
</feature>
<dbReference type="OrthoDB" id="9800872at2"/>
<comment type="caution">
    <text evidence="2">The sequence shown here is derived from an EMBL/GenBank/DDBJ whole genome shotgun (WGS) entry which is preliminary data.</text>
</comment>
<dbReference type="AlphaFoldDB" id="A0A316DB92"/>
<dbReference type="RefSeq" id="WP_109687799.1">
    <property type="nucleotide sequence ID" value="NZ_QGGL01000005.1"/>
</dbReference>
<dbReference type="PANTHER" id="PTHR43031">
    <property type="entry name" value="FAD-DEPENDENT OXIDOREDUCTASE"/>
    <property type="match status" value="1"/>
</dbReference>
<keyword evidence="3" id="KW-1185">Reference proteome</keyword>
<protein>
    <submittedName>
        <fullName evidence="2">Rhodanese-related sulfurtransferase</fullName>
    </submittedName>
</protein>
<dbReference type="InterPro" id="IPR001763">
    <property type="entry name" value="Rhodanese-like_dom"/>
</dbReference>
<dbReference type="InterPro" id="IPR036873">
    <property type="entry name" value="Rhodanese-like_dom_sf"/>
</dbReference>
<accession>A0A316DB92</accession>
<proteinExistence type="predicted"/>
<gene>
    <name evidence="2" type="ORF">C7459_105119</name>
</gene>
<evidence type="ECO:0000313" key="2">
    <source>
        <dbReference type="EMBL" id="PWK14362.1"/>
    </source>
</evidence>
<dbReference type="Pfam" id="PF00581">
    <property type="entry name" value="Rhodanese"/>
    <property type="match status" value="1"/>
</dbReference>
<keyword evidence="2" id="KW-0808">Transferase</keyword>
<dbReference type="PANTHER" id="PTHR43031:SF17">
    <property type="entry name" value="SULFURTRANSFERASE YTWF-RELATED"/>
    <property type="match status" value="1"/>
</dbReference>
<dbReference type="SMART" id="SM00450">
    <property type="entry name" value="RHOD"/>
    <property type="match status" value="1"/>
</dbReference>